<name>A0A0D3IG94_EMIH1</name>
<dbReference type="HOGENOM" id="CLU_1009844_0_0_1"/>
<evidence type="ECO:0000313" key="9">
    <source>
        <dbReference type="Proteomes" id="UP000013827"/>
    </source>
</evidence>
<keyword evidence="4" id="KW-0963">Cytoplasm</keyword>
<dbReference type="Gene3D" id="3.40.50.1820">
    <property type="entry name" value="alpha/beta hydrolase"/>
    <property type="match status" value="1"/>
</dbReference>
<feature type="region of interest" description="Disordered" evidence="6">
    <location>
        <begin position="237"/>
        <end position="276"/>
    </location>
</feature>
<protein>
    <recommendedName>
        <fullName evidence="3">Carboxymethylenebutenolidase homolog</fullName>
    </recommendedName>
</protein>
<reference evidence="9" key="1">
    <citation type="journal article" date="2013" name="Nature">
        <title>Pan genome of the phytoplankton Emiliania underpins its global distribution.</title>
        <authorList>
            <person name="Read B.A."/>
            <person name="Kegel J."/>
            <person name="Klute M.J."/>
            <person name="Kuo A."/>
            <person name="Lefebvre S.C."/>
            <person name="Maumus F."/>
            <person name="Mayer C."/>
            <person name="Miller J."/>
            <person name="Monier A."/>
            <person name="Salamov A."/>
            <person name="Young J."/>
            <person name="Aguilar M."/>
            <person name="Claverie J.M."/>
            <person name="Frickenhaus S."/>
            <person name="Gonzalez K."/>
            <person name="Herman E.K."/>
            <person name="Lin Y.C."/>
            <person name="Napier J."/>
            <person name="Ogata H."/>
            <person name="Sarno A.F."/>
            <person name="Shmutz J."/>
            <person name="Schroeder D."/>
            <person name="de Vargas C."/>
            <person name="Verret F."/>
            <person name="von Dassow P."/>
            <person name="Valentin K."/>
            <person name="Van de Peer Y."/>
            <person name="Wheeler G."/>
            <person name="Dacks J.B."/>
            <person name="Delwiche C.F."/>
            <person name="Dyhrman S.T."/>
            <person name="Glockner G."/>
            <person name="John U."/>
            <person name="Richards T."/>
            <person name="Worden A.Z."/>
            <person name="Zhang X."/>
            <person name="Grigoriev I.V."/>
            <person name="Allen A.E."/>
            <person name="Bidle K."/>
            <person name="Borodovsky M."/>
            <person name="Bowler C."/>
            <person name="Brownlee C."/>
            <person name="Cock J.M."/>
            <person name="Elias M."/>
            <person name="Gladyshev V.N."/>
            <person name="Groth M."/>
            <person name="Guda C."/>
            <person name="Hadaegh A."/>
            <person name="Iglesias-Rodriguez M.D."/>
            <person name="Jenkins J."/>
            <person name="Jones B.M."/>
            <person name="Lawson T."/>
            <person name="Leese F."/>
            <person name="Lindquist E."/>
            <person name="Lobanov A."/>
            <person name="Lomsadze A."/>
            <person name="Malik S.B."/>
            <person name="Marsh M.E."/>
            <person name="Mackinder L."/>
            <person name="Mock T."/>
            <person name="Mueller-Roeber B."/>
            <person name="Pagarete A."/>
            <person name="Parker M."/>
            <person name="Probert I."/>
            <person name="Quesneville H."/>
            <person name="Raines C."/>
            <person name="Rensing S.A."/>
            <person name="Riano-Pachon D.M."/>
            <person name="Richier S."/>
            <person name="Rokitta S."/>
            <person name="Shiraiwa Y."/>
            <person name="Soanes D.M."/>
            <person name="van der Giezen M."/>
            <person name="Wahlund T.M."/>
            <person name="Williams B."/>
            <person name="Wilson W."/>
            <person name="Wolfe G."/>
            <person name="Wurch L.L."/>
        </authorList>
    </citation>
    <scope>NUCLEOTIDE SEQUENCE</scope>
</reference>
<dbReference type="RefSeq" id="XP_005756619.1">
    <property type="nucleotide sequence ID" value="XM_005756562.1"/>
</dbReference>
<keyword evidence="5" id="KW-0378">Hydrolase</keyword>
<evidence type="ECO:0000256" key="2">
    <source>
        <dbReference type="ARBA" id="ARBA00008456"/>
    </source>
</evidence>
<organism evidence="8 9">
    <name type="scientific">Emiliania huxleyi (strain CCMP1516)</name>
    <dbReference type="NCBI Taxonomy" id="280463"/>
    <lineage>
        <taxon>Eukaryota</taxon>
        <taxon>Haptista</taxon>
        <taxon>Haptophyta</taxon>
        <taxon>Prymnesiophyceae</taxon>
        <taxon>Isochrysidales</taxon>
        <taxon>Noelaerhabdaceae</taxon>
        <taxon>Emiliania</taxon>
    </lineage>
</organism>
<feature type="compositionally biased region" description="Basic and acidic residues" evidence="6">
    <location>
        <begin position="191"/>
        <end position="209"/>
    </location>
</feature>
<dbReference type="GeneID" id="17250341"/>
<dbReference type="KEGG" id="ehx:EMIHUDRAFT_215994"/>
<dbReference type="PANTHER" id="PTHR46812">
    <property type="entry name" value="CARBOXYMETHYLENEBUTENOLIDASE HOMOLOG"/>
    <property type="match status" value="1"/>
</dbReference>
<evidence type="ECO:0000256" key="4">
    <source>
        <dbReference type="ARBA" id="ARBA00022490"/>
    </source>
</evidence>
<dbReference type="RefSeq" id="XP_005762708.1">
    <property type="nucleotide sequence ID" value="XM_005762651.1"/>
</dbReference>
<comment type="similarity">
    <text evidence="2">Belongs to the dienelactone hydrolase family.</text>
</comment>
<dbReference type="SUPFAM" id="SSF53474">
    <property type="entry name" value="alpha/beta-Hydrolases"/>
    <property type="match status" value="1"/>
</dbReference>
<feature type="region of interest" description="Disordered" evidence="6">
    <location>
        <begin position="191"/>
        <end position="215"/>
    </location>
</feature>
<feature type="domain" description="Dienelactone hydrolase" evidence="7">
    <location>
        <begin position="48"/>
        <end position="159"/>
    </location>
</feature>
<dbReference type="PANTHER" id="PTHR46812:SF1">
    <property type="entry name" value="CARBOXYMETHYLENEBUTENOLIDASE HOMOLOG"/>
    <property type="match status" value="1"/>
</dbReference>
<dbReference type="Pfam" id="PF01738">
    <property type="entry name" value="DLH"/>
    <property type="match status" value="1"/>
</dbReference>
<dbReference type="EnsemblProtists" id="EOD10279">
    <property type="protein sequence ID" value="EOD10279"/>
    <property type="gene ID" value="EMIHUDRAFT_215994"/>
</dbReference>
<dbReference type="EnsemblProtists" id="EOD04190">
    <property type="protein sequence ID" value="EOD04190"/>
    <property type="gene ID" value="EMIHUDRAFT_250642"/>
</dbReference>
<sequence>MRSAPPSRALDRDFSLKYALRQEEVDVTDFSAYLVREEPREGGSYSAGAGVLLLPDAAGWKHARTRRLADRLAVFCSCLVLVPDLHRGAAGWEGPAAGTAFDAWQSGLPPARLASDARECAVHMRADLRVERMGLVGLGLGGRYALAEISRDAALLASAAVAICPPAVGMDGPLAPKASLGRRRVAELRESLEKRSLPTEGRKAERGDAAAESDELQAGADDALLMVEGWLNAHLHRAKGAASGEPPRPPPRDATEAGVRAPRRSDELRRGAGADS</sequence>
<dbReference type="Proteomes" id="UP000013827">
    <property type="component" value="Unassembled WGS sequence"/>
</dbReference>
<feature type="compositionally biased region" description="Basic and acidic residues" evidence="6">
    <location>
        <begin position="263"/>
        <end position="276"/>
    </location>
</feature>
<evidence type="ECO:0000256" key="5">
    <source>
        <dbReference type="ARBA" id="ARBA00022801"/>
    </source>
</evidence>
<evidence type="ECO:0000313" key="8">
    <source>
        <dbReference type="EnsemblProtists" id="EOD10279"/>
    </source>
</evidence>
<accession>A0A0D3IG94</accession>
<evidence type="ECO:0000256" key="6">
    <source>
        <dbReference type="SAM" id="MobiDB-lite"/>
    </source>
</evidence>
<dbReference type="InterPro" id="IPR002925">
    <property type="entry name" value="Dienelactn_hydro"/>
</dbReference>
<proteinExistence type="inferred from homology"/>
<dbReference type="GeneID" id="17256374"/>
<dbReference type="GO" id="GO:0005829">
    <property type="term" value="C:cytosol"/>
    <property type="evidence" value="ECO:0007669"/>
    <property type="project" value="UniProtKB-SubCell"/>
</dbReference>
<dbReference type="PaxDb" id="2903-EOD04190"/>
<reference evidence="8" key="2">
    <citation type="submission" date="2024-10" db="UniProtKB">
        <authorList>
            <consortium name="EnsemblProtists"/>
        </authorList>
    </citation>
    <scope>IDENTIFICATION</scope>
</reference>
<evidence type="ECO:0000259" key="7">
    <source>
        <dbReference type="Pfam" id="PF01738"/>
    </source>
</evidence>
<keyword evidence="9" id="KW-1185">Reference proteome</keyword>
<evidence type="ECO:0000256" key="1">
    <source>
        <dbReference type="ARBA" id="ARBA00004514"/>
    </source>
</evidence>
<dbReference type="GO" id="GO:0016787">
    <property type="term" value="F:hydrolase activity"/>
    <property type="evidence" value="ECO:0007669"/>
    <property type="project" value="UniProtKB-KW"/>
</dbReference>
<evidence type="ECO:0000256" key="3">
    <source>
        <dbReference type="ARBA" id="ARBA00014180"/>
    </source>
</evidence>
<dbReference type="AlphaFoldDB" id="A0A0D3IG94"/>
<dbReference type="InterPro" id="IPR042946">
    <property type="entry name" value="CMBL"/>
</dbReference>
<dbReference type="KEGG" id="ehx:EMIHUDRAFT_250642"/>
<comment type="subcellular location">
    <subcellularLocation>
        <location evidence="1">Cytoplasm</location>
        <location evidence="1">Cytosol</location>
    </subcellularLocation>
</comment>
<dbReference type="InterPro" id="IPR029058">
    <property type="entry name" value="AB_hydrolase_fold"/>
</dbReference>